<dbReference type="SMART" id="SM00342">
    <property type="entry name" value="HTH_ARAC"/>
    <property type="match status" value="1"/>
</dbReference>
<dbReference type="PANTHER" id="PTHR43280">
    <property type="entry name" value="ARAC-FAMILY TRANSCRIPTIONAL REGULATOR"/>
    <property type="match status" value="1"/>
</dbReference>
<dbReference type="PRINTS" id="PR00032">
    <property type="entry name" value="HTHARAC"/>
</dbReference>
<name>A0A6P1TJE9_9FIRM</name>
<dbReference type="AlphaFoldDB" id="A0A6P1TJE9"/>
<dbReference type="SUPFAM" id="SSF51215">
    <property type="entry name" value="Regulatory protein AraC"/>
    <property type="match status" value="1"/>
</dbReference>
<evidence type="ECO:0000256" key="3">
    <source>
        <dbReference type="ARBA" id="ARBA00023163"/>
    </source>
</evidence>
<keyword evidence="2" id="KW-0238">DNA-binding</keyword>
<dbReference type="PROSITE" id="PS01124">
    <property type="entry name" value="HTH_ARAC_FAMILY_2"/>
    <property type="match status" value="1"/>
</dbReference>
<keyword evidence="1" id="KW-0805">Transcription regulation</keyword>
<dbReference type="InterPro" id="IPR003313">
    <property type="entry name" value="AraC-bd"/>
</dbReference>
<dbReference type="KEGG" id="anr:Ana3638_00055"/>
<gene>
    <name evidence="5" type="ORF">Ana3638_00055</name>
</gene>
<reference evidence="5 6" key="1">
    <citation type="submission" date="2020-01" db="EMBL/GenBank/DDBJ databases">
        <title>Genome analysis of Anaerocolumna sp. CBA3638.</title>
        <authorList>
            <person name="Kim J."/>
            <person name="Roh S.W."/>
        </authorList>
    </citation>
    <scope>NUCLEOTIDE SEQUENCE [LARGE SCALE GENOMIC DNA]</scope>
    <source>
        <strain evidence="5 6">CBA3638</strain>
    </source>
</reference>
<dbReference type="InterPro" id="IPR020449">
    <property type="entry name" value="Tscrpt_reg_AraC-type_HTH"/>
</dbReference>
<evidence type="ECO:0000256" key="1">
    <source>
        <dbReference type="ARBA" id="ARBA00023015"/>
    </source>
</evidence>
<proteinExistence type="predicted"/>
<sequence length="292" mass="34835">MLSYNDLNIKFTMEQMDFYALHIAYERFLRSIPGHSHSDNSYEIHYIPYGRGTVKINQVTYNIIPNTLYVTGPHVVHEQIPDKNDPMTEYCIYLKIEKKNTDKKTLTTGSYLHIFENTKFWFGQDSQNIHPLMQQIFLELDKKSTGYIKQTELLLQQLVIYLIRNYENIHRSQNQINFPDLSYRKYFIIEEYFLYEYNNLSLETLAARLGLSTRQTERLLKRHYGKTFLKKKMEARMSASIILLMDPEKSITIIAHELGYSSVEHFSSAFHRYYHQSPREYRKINFTSFVNL</sequence>
<evidence type="ECO:0000256" key="2">
    <source>
        <dbReference type="ARBA" id="ARBA00023125"/>
    </source>
</evidence>
<keyword evidence="3" id="KW-0804">Transcription</keyword>
<dbReference type="Pfam" id="PF02311">
    <property type="entry name" value="AraC_binding"/>
    <property type="match status" value="1"/>
</dbReference>
<dbReference type="SUPFAM" id="SSF46689">
    <property type="entry name" value="Homeodomain-like"/>
    <property type="match status" value="1"/>
</dbReference>
<dbReference type="InterPro" id="IPR009057">
    <property type="entry name" value="Homeodomain-like_sf"/>
</dbReference>
<accession>A0A6P1TJE9</accession>
<dbReference type="RefSeq" id="WP_161835931.1">
    <property type="nucleotide sequence ID" value="NZ_CP048000.1"/>
</dbReference>
<dbReference type="PANTHER" id="PTHR43280:SF2">
    <property type="entry name" value="HTH-TYPE TRANSCRIPTIONAL REGULATOR EXSA"/>
    <property type="match status" value="1"/>
</dbReference>
<dbReference type="GO" id="GO:0003700">
    <property type="term" value="F:DNA-binding transcription factor activity"/>
    <property type="evidence" value="ECO:0007669"/>
    <property type="project" value="InterPro"/>
</dbReference>
<evidence type="ECO:0000259" key="4">
    <source>
        <dbReference type="PROSITE" id="PS01124"/>
    </source>
</evidence>
<dbReference type="InterPro" id="IPR037923">
    <property type="entry name" value="HTH-like"/>
</dbReference>
<dbReference type="InterPro" id="IPR018060">
    <property type="entry name" value="HTH_AraC"/>
</dbReference>
<evidence type="ECO:0000313" key="5">
    <source>
        <dbReference type="EMBL" id="QHQ59388.1"/>
    </source>
</evidence>
<dbReference type="InterPro" id="IPR014710">
    <property type="entry name" value="RmlC-like_jellyroll"/>
</dbReference>
<dbReference type="Gene3D" id="2.60.120.10">
    <property type="entry name" value="Jelly Rolls"/>
    <property type="match status" value="1"/>
</dbReference>
<protein>
    <submittedName>
        <fullName evidence="5">Helix-turn-helix domain-containing protein</fullName>
    </submittedName>
</protein>
<dbReference type="Gene3D" id="1.10.10.60">
    <property type="entry name" value="Homeodomain-like"/>
    <property type="match status" value="1"/>
</dbReference>
<keyword evidence="6" id="KW-1185">Reference proteome</keyword>
<feature type="domain" description="HTH araC/xylS-type" evidence="4">
    <location>
        <begin position="183"/>
        <end position="284"/>
    </location>
</feature>
<organism evidence="5 6">
    <name type="scientific">Anaerocolumna sedimenticola</name>
    <dbReference type="NCBI Taxonomy" id="2696063"/>
    <lineage>
        <taxon>Bacteria</taxon>
        <taxon>Bacillati</taxon>
        <taxon>Bacillota</taxon>
        <taxon>Clostridia</taxon>
        <taxon>Lachnospirales</taxon>
        <taxon>Lachnospiraceae</taxon>
        <taxon>Anaerocolumna</taxon>
    </lineage>
</organism>
<dbReference type="GO" id="GO:0043565">
    <property type="term" value="F:sequence-specific DNA binding"/>
    <property type="evidence" value="ECO:0007669"/>
    <property type="project" value="InterPro"/>
</dbReference>
<dbReference type="Pfam" id="PF12833">
    <property type="entry name" value="HTH_18"/>
    <property type="match status" value="1"/>
</dbReference>
<dbReference type="EMBL" id="CP048000">
    <property type="protein sequence ID" value="QHQ59388.1"/>
    <property type="molecule type" value="Genomic_DNA"/>
</dbReference>
<dbReference type="Proteomes" id="UP000464314">
    <property type="component" value="Chromosome"/>
</dbReference>
<evidence type="ECO:0000313" key="6">
    <source>
        <dbReference type="Proteomes" id="UP000464314"/>
    </source>
</evidence>